<evidence type="ECO:0000313" key="2">
    <source>
        <dbReference type="Proteomes" id="UP000789901"/>
    </source>
</evidence>
<dbReference type="EMBL" id="CAJVQB010014658">
    <property type="protein sequence ID" value="CAG8769871.1"/>
    <property type="molecule type" value="Genomic_DNA"/>
</dbReference>
<keyword evidence="2" id="KW-1185">Reference proteome</keyword>
<gene>
    <name evidence="1" type="ORF">GMARGA_LOCUS18398</name>
</gene>
<name>A0ABN7VGB9_GIGMA</name>
<protein>
    <submittedName>
        <fullName evidence="1">18202_t:CDS:1</fullName>
    </submittedName>
</protein>
<sequence length="185" mass="21637">NMGKEYFRKLYKRIKSELGDINCKISHFSDKFDESKSYAGMIVYAIDGKFTWENTGGKASGYEGKSFYIIIQCTNHWPSEAYRDGGGLVHHYLVKNTLGYDYNQDIVCCGGFSYHKNRLKFNSSWLNGKDQKGCRSNGLRHLSDPEQILIEYSFEQYKKYGKDHIFKIPRYIEKQITNRERCIIC</sequence>
<comment type="caution">
    <text evidence="1">The sequence shown here is derived from an EMBL/GenBank/DDBJ whole genome shotgun (WGS) entry which is preliminary data.</text>
</comment>
<evidence type="ECO:0000313" key="1">
    <source>
        <dbReference type="EMBL" id="CAG8769871.1"/>
    </source>
</evidence>
<proteinExistence type="predicted"/>
<organism evidence="1 2">
    <name type="scientific">Gigaspora margarita</name>
    <dbReference type="NCBI Taxonomy" id="4874"/>
    <lineage>
        <taxon>Eukaryota</taxon>
        <taxon>Fungi</taxon>
        <taxon>Fungi incertae sedis</taxon>
        <taxon>Mucoromycota</taxon>
        <taxon>Glomeromycotina</taxon>
        <taxon>Glomeromycetes</taxon>
        <taxon>Diversisporales</taxon>
        <taxon>Gigasporaceae</taxon>
        <taxon>Gigaspora</taxon>
    </lineage>
</organism>
<feature type="non-terminal residue" evidence="1">
    <location>
        <position position="1"/>
    </location>
</feature>
<accession>A0ABN7VGB9</accession>
<reference evidence="1 2" key="1">
    <citation type="submission" date="2021-06" db="EMBL/GenBank/DDBJ databases">
        <authorList>
            <person name="Kallberg Y."/>
            <person name="Tangrot J."/>
            <person name="Rosling A."/>
        </authorList>
    </citation>
    <scope>NUCLEOTIDE SEQUENCE [LARGE SCALE GENOMIC DNA]</scope>
    <source>
        <strain evidence="1 2">120-4 pot B 10/14</strain>
    </source>
</reference>
<dbReference type="Proteomes" id="UP000789901">
    <property type="component" value="Unassembled WGS sequence"/>
</dbReference>